<reference evidence="1 2" key="1">
    <citation type="journal article" date="2023" name="Science">
        <title>Complex scaffold remodeling in plant triterpene biosynthesis.</title>
        <authorList>
            <person name="De La Pena R."/>
            <person name="Hodgson H."/>
            <person name="Liu J.C."/>
            <person name="Stephenson M.J."/>
            <person name="Martin A.C."/>
            <person name="Owen C."/>
            <person name="Harkess A."/>
            <person name="Leebens-Mack J."/>
            <person name="Jimenez L.E."/>
            <person name="Osbourn A."/>
            <person name="Sattely E.S."/>
        </authorList>
    </citation>
    <scope>NUCLEOTIDE SEQUENCE [LARGE SCALE GENOMIC DNA]</scope>
    <source>
        <strain evidence="2">cv. JPN11</strain>
        <tissue evidence="1">Leaf</tissue>
    </source>
</reference>
<gene>
    <name evidence="1" type="ORF">OWV82_009679</name>
</gene>
<protein>
    <submittedName>
        <fullName evidence="1">Disease resistance protein</fullName>
    </submittedName>
</protein>
<dbReference type="EMBL" id="CM051398">
    <property type="protein sequence ID" value="KAJ4717932.1"/>
    <property type="molecule type" value="Genomic_DNA"/>
</dbReference>
<name>A0ACC1Y450_MELAZ</name>
<organism evidence="1 2">
    <name type="scientific">Melia azedarach</name>
    <name type="common">Chinaberry tree</name>
    <dbReference type="NCBI Taxonomy" id="155640"/>
    <lineage>
        <taxon>Eukaryota</taxon>
        <taxon>Viridiplantae</taxon>
        <taxon>Streptophyta</taxon>
        <taxon>Embryophyta</taxon>
        <taxon>Tracheophyta</taxon>
        <taxon>Spermatophyta</taxon>
        <taxon>Magnoliopsida</taxon>
        <taxon>eudicotyledons</taxon>
        <taxon>Gunneridae</taxon>
        <taxon>Pentapetalae</taxon>
        <taxon>rosids</taxon>
        <taxon>malvids</taxon>
        <taxon>Sapindales</taxon>
        <taxon>Meliaceae</taxon>
        <taxon>Melia</taxon>
    </lineage>
</organism>
<dbReference type="Proteomes" id="UP001164539">
    <property type="component" value="Chromosome 5"/>
</dbReference>
<evidence type="ECO:0000313" key="2">
    <source>
        <dbReference type="Proteomes" id="UP001164539"/>
    </source>
</evidence>
<comment type="caution">
    <text evidence="1">The sequence shown here is derived from an EMBL/GenBank/DDBJ whole genome shotgun (WGS) entry which is preliminary data.</text>
</comment>
<sequence>MAEALVSVVLDQLASILVEQVKAKVKLVVGVEEEVKKLTSNFRAIKSVLEDAENRQVKENAVRDWLDKLKDASYDIEDVLDEWKTEVQKLQMKEVENASQFKKKVRSLVLRNDIADKIKNLNKMLDDIAKEKDMFGFSLTGTIKKLEPQKTTSFIDISKVHGRHQDKHKIIELLLSERNEGVESLPVISLVGMGGIGKTTLARLAYHDNRLNTHFHKKIWVCVSDPFDEVRIARAILESLQGAATNLAELDAILQHISQTIRTKRFFLVLDDVWTEDANKWEQLRDCLQSGYQGSRILLTTRKENVAQIMGTTHMISVGKLPEKECWSLFSQVALAKRTKEQCDKLEDIGRRIVRNCNGLPLTIKTLGSLLSLKTNVEQWQSILDSELWKLEEIEKGLFPPLLLSYYDLPSNLRKCFSYCSIFPKDYKIEKDKLIKLWMAQGYLRVKGREDIELIGEAYFENLAKRSFFQDFETKDEDGSIISFKMHDIVRDFAQYLSENECLSIEVDSPTVSDQLEFASQKVRHSMIILKENGSFPICLSTKARLRTLLVECEDRVLTKCEDKVLASNILSQLFYKYRCIRAIDLGNLSDYLNQPINDIPRGIGKLIHLRYLALKKDFEIEQLPEELCDLYNLQTLDISCLRKLRKLPEGIGKLINLRHLINFQTPLKYLPKGFERLTNLRTLNEFPVSGSDHGSKACTLECLKSFRYLRGSLMIRRLRSVTGIAEIENADLKGNRNLLHLELEFFSHQGKERPDTDVYILQALQLPSNLETLKITSYKSRTMGNHWMVSLTNLKVLEMSFCSDLQRLPSLGSLPSLESLKISYVDCPRKVGQEFLGESSVVAFPKLKSLLFYTIYEWKRWDYKFSGGEEIVIMPCLRSLKFYRCPELEALPDHILRSTTLEELEIRECPKLEKHCCVFALWMKLKKQSDKFNPPQLQGSS</sequence>
<keyword evidence="2" id="KW-1185">Reference proteome</keyword>
<evidence type="ECO:0000313" key="1">
    <source>
        <dbReference type="EMBL" id="KAJ4717932.1"/>
    </source>
</evidence>
<accession>A0ACC1Y450</accession>
<proteinExistence type="predicted"/>